<evidence type="ECO:0000256" key="1">
    <source>
        <dbReference type="ARBA" id="ARBA00022723"/>
    </source>
</evidence>
<gene>
    <name evidence="6" type="ORF">GLAREA_13013</name>
</gene>
<keyword evidence="3" id="KW-0862">Zinc</keyword>
<dbReference type="GeneID" id="19472053"/>
<protein>
    <submittedName>
        <fullName evidence="6">RING/U-box</fullName>
    </submittedName>
</protein>
<keyword evidence="1" id="KW-0479">Metal-binding</keyword>
<keyword evidence="2 4" id="KW-0863">Zinc-finger</keyword>
<sequence>MNSIFEESAIPDWDPLDDDPTCPICLEHYSHKHVRLRLDTCQHSLCRECFAELLRAADTKDEERLIRCPFCRKFMNITIKFDNDIFKHLKLRTLPLVFHSDFDTLPDQTFALYRPPSRGFSHALPNSGVFGNVGSRGVQLQDFATVEIRQTGNFTSTMLTREMSVQYCDPLFLEETNIYDHDIEPRLKRLLKLLKRAVPIKKGVGPRKIERVPDLQVVCSSKEKRNIDGSPTWYDVTLSQTFESMRGTSRSGNEVVLARWVTVVNEFCNYGTPKGRTRASMATEPLANWKHLFRAQMEIQRVIAAARRIDHPSNFEWHFDALLTDFGIITSKTRIALDPRKDYLDILYEYGKFTYYLSLAKQRLPGILCKRYTDFVRFKTTRKSPWPAVAKFGAMKGGTAWFKYVEQVIRTSF</sequence>
<dbReference type="GO" id="GO:0008270">
    <property type="term" value="F:zinc ion binding"/>
    <property type="evidence" value="ECO:0007669"/>
    <property type="project" value="UniProtKB-KW"/>
</dbReference>
<dbReference type="PROSITE" id="PS50089">
    <property type="entry name" value="ZF_RING_2"/>
    <property type="match status" value="1"/>
</dbReference>
<dbReference type="KEGG" id="glz:GLAREA_13013"/>
<dbReference type="SUPFAM" id="SSF57850">
    <property type="entry name" value="RING/U-box"/>
    <property type="match status" value="1"/>
</dbReference>
<dbReference type="Gene3D" id="3.30.40.10">
    <property type="entry name" value="Zinc/RING finger domain, C3HC4 (zinc finger)"/>
    <property type="match status" value="1"/>
</dbReference>
<dbReference type="AlphaFoldDB" id="S3CXH6"/>
<proteinExistence type="predicted"/>
<dbReference type="Proteomes" id="UP000016922">
    <property type="component" value="Unassembled WGS sequence"/>
</dbReference>
<evidence type="ECO:0000256" key="3">
    <source>
        <dbReference type="ARBA" id="ARBA00022833"/>
    </source>
</evidence>
<evidence type="ECO:0000256" key="2">
    <source>
        <dbReference type="ARBA" id="ARBA00022771"/>
    </source>
</evidence>
<dbReference type="SMART" id="SM00184">
    <property type="entry name" value="RING"/>
    <property type="match status" value="1"/>
</dbReference>
<feature type="domain" description="RING-type" evidence="5">
    <location>
        <begin position="22"/>
        <end position="72"/>
    </location>
</feature>
<reference evidence="6 7" key="1">
    <citation type="journal article" date="2013" name="BMC Genomics">
        <title>Genomics-driven discovery of the pneumocandin biosynthetic gene cluster in the fungus Glarea lozoyensis.</title>
        <authorList>
            <person name="Chen L."/>
            <person name="Yue Q."/>
            <person name="Zhang X."/>
            <person name="Xiang M."/>
            <person name="Wang C."/>
            <person name="Li S."/>
            <person name="Che Y."/>
            <person name="Ortiz-Lopez F.J."/>
            <person name="Bills G.F."/>
            <person name="Liu X."/>
            <person name="An Z."/>
        </authorList>
    </citation>
    <scope>NUCLEOTIDE SEQUENCE [LARGE SCALE GENOMIC DNA]</scope>
    <source>
        <strain evidence="7">ATCC 20868 / MF5171</strain>
    </source>
</reference>
<dbReference type="GO" id="GO:0016567">
    <property type="term" value="P:protein ubiquitination"/>
    <property type="evidence" value="ECO:0007669"/>
    <property type="project" value="TreeGrafter"/>
</dbReference>
<name>S3CXH6_GLAL2</name>
<evidence type="ECO:0000313" key="6">
    <source>
        <dbReference type="EMBL" id="EPE30290.1"/>
    </source>
</evidence>
<dbReference type="EMBL" id="KE145364">
    <property type="protein sequence ID" value="EPE30290.1"/>
    <property type="molecule type" value="Genomic_DNA"/>
</dbReference>
<dbReference type="GO" id="GO:0061630">
    <property type="term" value="F:ubiquitin protein ligase activity"/>
    <property type="evidence" value="ECO:0007669"/>
    <property type="project" value="TreeGrafter"/>
</dbReference>
<evidence type="ECO:0000313" key="7">
    <source>
        <dbReference type="Proteomes" id="UP000016922"/>
    </source>
</evidence>
<dbReference type="InterPro" id="IPR013083">
    <property type="entry name" value="Znf_RING/FYVE/PHD"/>
</dbReference>
<dbReference type="STRING" id="1116229.S3CXH6"/>
<dbReference type="Pfam" id="PF13445">
    <property type="entry name" value="zf-RING_UBOX"/>
    <property type="match status" value="1"/>
</dbReference>
<keyword evidence="7" id="KW-1185">Reference proteome</keyword>
<dbReference type="InterPro" id="IPR051435">
    <property type="entry name" value="RING_finger_E3_ubiq-ligases"/>
</dbReference>
<accession>S3CXH6</accession>
<organism evidence="6 7">
    <name type="scientific">Glarea lozoyensis (strain ATCC 20868 / MF5171)</name>
    <dbReference type="NCBI Taxonomy" id="1116229"/>
    <lineage>
        <taxon>Eukaryota</taxon>
        <taxon>Fungi</taxon>
        <taxon>Dikarya</taxon>
        <taxon>Ascomycota</taxon>
        <taxon>Pezizomycotina</taxon>
        <taxon>Leotiomycetes</taxon>
        <taxon>Helotiales</taxon>
        <taxon>Helotiaceae</taxon>
        <taxon>Glarea</taxon>
    </lineage>
</organism>
<dbReference type="HOGENOM" id="CLU_665726_0_0_1"/>
<dbReference type="OrthoDB" id="342730at2759"/>
<evidence type="ECO:0000256" key="4">
    <source>
        <dbReference type="PROSITE-ProRule" id="PRU00175"/>
    </source>
</evidence>
<evidence type="ECO:0000259" key="5">
    <source>
        <dbReference type="PROSITE" id="PS50089"/>
    </source>
</evidence>
<dbReference type="PANTHER" id="PTHR22791">
    <property type="entry name" value="RING-TYPE DOMAIN-CONTAINING PROTEIN"/>
    <property type="match status" value="1"/>
</dbReference>
<dbReference type="RefSeq" id="XP_008082683.1">
    <property type="nucleotide sequence ID" value="XM_008084492.1"/>
</dbReference>
<dbReference type="InterPro" id="IPR001841">
    <property type="entry name" value="Znf_RING"/>
</dbReference>
<dbReference type="InterPro" id="IPR027370">
    <property type="entry name" value="Znf-RING_euk"/>
</dbReference>
<dbReference type="PANTHER" id="PTHR22791:SF6">
    <property type="entry name" value="RING-TYPE DOMAIN-CONTAINING PROTEIN"/>
    <property type="match status" value="1"/>
</dbReference>